<dbReference type="PROSITE" id="PS51257">
    <property type="entry name" value="PROKAR_LIPOPROTEIN"/>
    <property type="match status" value="1"/>
</dbReference>
<dbReference type="AlphaFoldDB" id="A0A2P2QQ59"/>
<dbReference type="EMBL" id="GGEC01088591">
    <property type="protein sequence ID" value="MBX69075.1"/>
    <property type="molecule type" value="Transcribed_RNA"/>
</dbReference>
<reference evidence="1" key="1">
    <citation type="submission" date="2018-02" db="EMBL/GenBank/DDBJ databases">
        <title>Rhizophora mucronata_Transcriptome.</title>
        <authorList>
            <person name="Meera S.P."/>
            <person name="Sreeshan A."/>
            <person name="Augustine A."/>
        </authorList>
    </citation>
    <scope>NUCLEOTIDE SEQUENCE</scope>
    <source>
        <tissue evidence="1">Leaf</tissue>
    </source>
</reference>
<accession>A0A2P2QQ59</accession>
<organism evidence="1">
    <name type="scientific">Rhizophora mucronata</name>
    <name type="common">Asiatic mangrove</name>
    <dbReference type="NCBI Taxonomy" id="61149"/>
    <lineage>
        <taxon>Eukaryota</taxon>
        <taxon>Viridiplantae</taxon>
        <taxon>Streptophyta</taxon>
        <taxon>Embryophyta</taxon>
        <taxon>Tracheophyta</taxon>
        <taxon>Spermatophyta</taxon>
        <taxon>Magnoliopsida</taxon>
        <taxon>eudicotyledons</taxon>
        <taxon>Gunneridae</taxon>
        <taxon>Pentapetalae</taxon>
        <taxon>rosids</taxon>
        <taxon>fabids</taxon>
        <taxon>Malpighiales</taxon>
        <taxon>Rhizophoraceae</taxon>
        <taxon>Rhizophora</taxon>
    </lineage>
</organism>
<evidence type="ECO:0000313" key="1">
    <source>
        <dbReference type="EMBL" id="MBX69075.1"/>
    </source>
</evidence>
<name>A0A2P2QQ59_RHIMU</name>
<sequence>MWEQHGRSRGKRNRISWCQSVTHLVSGCGKNETTSHIMHLFFFIFAVES</sequence>
<protein>
    <submittedName>
        <fullName evidence="1">Uncharacterized protein</fullName>
    </submittedName>
</protein>
<proteinExistence type="predicted"/>